<evidence type="ECO:0000313" key="2">
    <source>
        <dbReference type="Proteomes" id="UP000032722"/>
    </source>
</evidence>
<organism evidence="2">
    <name type="scientific">Mycoplasmopsis gallinacea</name>
    <dbReference type="NCBI Taxonomy" id="29556"/>
    <lineage>
        <taxon>Bacteria</taxon>
        <taxon>Bacillati</taxon>
        <taxon>Mycoplasmatota</taxon>
        <taxon>Mycoplasmoidales</taxon>
        <taxon>Metamycoplasmataceae</taxon>
        <taxon>Mycoplasmopsis</taxon>
    </lineage>
</organism>
<accession>A0A0D5ZJE1</accession>
<reference evidence="1 2" key="1">
    <citation type="journal article" date="2015" name="Genome Announc.">
        <title>Complete Genome Sequence of Mycoplasma meleagridis, a Possible Emerging Pathogen in Chickens.</title>
        <authorList>
            <person name="Abolnik C."/>
        </authorList>
    </citation>
    <scope>NUCLEOTIDE SEQUENCE [LARGE SCALE GENOMIC DNA]</scope>
    <source>
        <strain evidence="1 2">B2096 8B</strain>
    </source>
</reference>
<gene>
    <name evidence="1" type="ORF">VO56_01015</name>
</gene>
<protein>
    <submittedName>
        <fullName evidence="1">Uncharacterized protein</fullName>
    </submittedName>
</protein>
<dbReference type="AlphaFoldDB" id="A0A0D5ZJE1"/>
<dbReference type="PATRIC" id="fig|29556.3.peg.203"/>
<evidence type="ECO:0000313" key="1">
    <source>
        <dbReference type="EMBL" id="AKA49852.1"/>
    </source>
</evidence>
<dbReference type="EMBL" id="CP011021">
    <property type="protein sequence ID" value="AKA49852.1"/>
    <property type="molecule type" value="Genomic_DNA"/>
</dbReference>
<sequence length="375" mass="44266">MALKKWFFHIDRAKKLYRKWYPLANKLANKKARGKKLKIDVDLENCTCEPNGKSQCLDAKCVIERFKKYEQNYLLKVEELQEAVLDINDIEEYLVDEFGKLEDFESLELHTIVEEEYDKGKHRLKIPSFYDYLAKKLFGVKIPFANKKNNQWKLNWASFYTEILDTDSYDNSKDEFINLITTAKELREWIKENEKEKTEDKKVFIFSDKRTYDSNSPIPCFCLANEKLTVKTPENDKVDLIQSYLLSEDICYLGHDRGTTGKRALGKMSDDYIVGITTHYPLAGKPCNPKKCNPNKLNTPEAIFANVAKKNNIPIDNLVYVSLISRKQYKALVANYFFEVWKIHQKGMDEVDRLIHYWRKWKEFINDNNIIKNKR</sequence>
<dbReference type="KEGG" id="mgb:VO56_01015"/>
<proteinExistence type="predicted"/>
<dbReference type="Proteomes" id="UP000032722">
    <property type="component" value="Chromosome"/>
</dbReference>
<dbReference type="HOGENOM" id="CLU_737352_0_0_14"/>
<name>A0A0D5ZJE1_9BACT</name>